<keyword evidence="1" id="KW-0472">Membrane</keyword>
<keyword evidence="1" id="KW-1133">Transmembrane helix</keyword>
<dbReference type="AlphaFoldDB" id="A0A4D4J664"/>
<dbReference type="InterPro" id="IPR018649">
    <property type="entry name" value="SHOCT"/>
</dbReference>
<feature type="domain" description="SHOCT" evidence="2">
    <location>
        <begin position="54"/>
        <end position="78"/>
    </location>
</feature>
<dbReference type="EMBL" id="BJFL01000010">
    <property type="protein sequence ID" value="GDY30964.1"/>
    <property type="molecule type" value="Genomic_DNA"/>
</dbReference>
<dbReference type="OrthoDB" id="3748887at2"/>
<keyword evidence="1" id="KW-0812">Transmembrane</keyword>
<protein>
    <recommendedName>
        <fullName evidence="2">SHOCT domain-containing protein</fullName>
    </recommendedName>
</protein>
<feature type="transmembrane region" description="Helical" evidence="1">
    <location>
        <begin position="12"/>
        <end position="36"/>
    </location>
</feature>
<keyword evidence="4" id="KW-1185">Reference proteome</keyword>
<dbReference type="Pfam" id="PF09851">
    <property type="entry name" value="SHOCT"/>
    <property type="match status" value="1"/>
</dbReference>
<evidence type="ECO:0000313" key="3">
    <source>
        <dbReference type="EMBL" id="GDY30964.1"/>
    </source>
</evidence>
<proteinExistence type="predicted"/>
<accession>A0A4D4J664</accession>
<comment type="caution">
    <text evidence="3">The sequence shown here is derived from an EMBL/GenBank/DDBJ whole genome shotgun (WGS) entry which is preliminary data.</text>
</comment>
<sequence>MMFWYGSGMGMWGGLLMTLGSVLVLALLVVGVLAALRYLGRVAPQAGGASRPAEDILAERFARGEIDEDEYRRRLDALRGTMSAAR</sequence>
<gene>
    <name evidence="3" type="ORF">GTS_25970</name>
</gene>
<reference evidence="4" key="1">
    <citation type="submission" date="2019-04" db="EMBL/GenBank/DDBJ databases">
        <title>Draft genome sequence of Pseudonocardiaceae bacterium SL3-2-4.</title>
        <authorList>
            <person name="Ningsih F."/>
            <person name="Yokota A."/>
            <person name="Sakai Y."/>
            <person name="Nanatani K."/>
            <person name="Yabe S."/>
            <person name="Oetari A."/>
            <person name="Sjamsuridzal W."/>
        </authorList>
    </citation>
    <scope>NUCLEOTIDE SEQUENCE [LARGE SCALE GENOMIC DNA]</scope>
    <source>
        <strain evidence="4">SL3-2-4</strain>
    </source>
</reference>
<name>A0A4D4J664_9PSEU</name>
<evidence type="ECO:0000313" key="4">
    <source>
        <dbReference type="Proteomes" id="UP000298860"/>
    </source>
</evidence>
<dbReference type="Proteomes" id="UP000298860">
    <property type="component" value="Unassembled WGS sequence"/>
</dbReference>
<evidence type="ECO:0000256" key="1">
    <source>
        <dbReference type="SAM" id="Phobius"/>
    </source>
</evidence>
<evidence type="ECO:0000259" key="2">
    <source>
        <dbReference type="Pfam" id="PF09851"/>
    </source>
</evidence>
<organism evidence="3 4">
    <name type="scientific">Gandjariella thermophila</name>
    <dbReference type="NCBI Taxonomy" id="1931992"/>
    <lineage>
        <taxon>Bacteria</taxon>
        <taxon>Bacillati</taxon>
        <taxon>Actinomycetota</taxon>
        <taxon>Actinomycetes</taxon>
        <taxon>Pseudonocardiales</taxon>
        <taxon>Pseudonocardiaceae</taxon>
        <taxon>Gandjariella</taxon>
    </lineage>
</organism>